<keyword evidence="3 6" id="KW-1133">Transmembrane helix</keyword>
<keyword evidence="4 6" id="KW-0472">Membrane</keyword>
<reference evidence="8" key="1">
    <citation type="journal article" date="2021" name="Nat. Commun.">
        <title>Genetic determinants of endophytism in the Arabidopsis root mycobiome.</title>
        <authorList>
            <person name="Mesny F."/>
            <person name="Miyauchi S."/>
            <person name="Thiergart T."/>
            <person name="Pickel B."/>
            <person name="Atanasova L."/>
            <person name="Karlsson M."/>
            <person name="Huettel B."/>
            <person name="Barry K.W."/>
            <person name="Haridas S."/>
            <person name="Chen C."/>
            <person name="Bauer D."/>
            <person name="Andreopoulos W."/>
            <person name="Pangilinan J."/>
            <person name="LaButti K."/>
            <person name="Riley R."/>
            <person name="Lipzen A."/>
            <person name="Clum A."/>
            <person name="Drula E."/>
            <person name="Henrissat B."/>
            <person name="Kohler A."/>
            <person name="Grigoriev I.V."/>
            <person name="Martin F.M."/>
            <person name="Hacquard S."/>
        </authorList>
    </citation>
    <scope>NUCLEOTIDE SEQUENCE</scope>
    <source>
        <strain evidence="8">MPI-CAGE-CH-0243</strain>
    </source>
</reference>
<organism evidence="8 9">
    <name type="scientific">Dendryphion nanum</name>
    <dbReference type="NCBI Taxonomy" id="256645"/>
    <lineage>
        <taxon>Eukaryota</taxon>
        <taxon>Fungi</taxon>
        <taxon>Dikarya</taxon>
        <taxon>Ascomycota</taxon>
        <taxon>Pezizomycotina</taxon>
        <taxon>Dothideomycetes</taxon>
        <taxon>Pleosporomycetidae</taxon>
        <taxon>Pleosporales</taxon>
        <taxon>Torulaceae</taxon>
        <taxon>Dendryphion</taxon>
    </lineage>
</organism>
<evidence type="ECO:0000259" key="7">
    <source>
        <dbReference type="Pfam" id="PF20684"/>
    </source>
</evidence>
<dbReference type="OrthoDB" id="444631at2759"/>
<evidence type="ECO:0000256" key="3">
    <source>
        <dbReference type="ARBA" id="ARBA00022989"/>
    </source>
</evidence>
<dbReference type="InterPro" id="IPR049326">
    <property type="entry name" value="Rhodopsin_dom_fungi"/>
</dbReference>
<sequence length="310" mass="35123">MPSFNLSLREEMVGVIPPPPGIMPNFINPPSLQHIILITIILPIVSVLFVALRFYTTGFIIHSVGTDDYMIAVAWLLACTSSAFYILLTRYGLGHHLWDVPFSTFNGNFLKYAAICLTFYGLSIMLSKISILVLFLRSLPQKPKKAIYATIVAVVVYSLIGSFYWLFACQPLEKFWDLSITRGSCIEWSKINIFSGVMNTATDSVILLLPLFMLRKARLPKWERIGLVIVLMTGGFVLVISIIRLKTTVDMDPNPDITWKYVRNGVWWMVEMHIAIVCACLPVGRAFLRKHFPCVVDYSFNTFGHNTQND</sequence>
<feature type="transmembrane region" description="Helical" evidence="6">
    <location>
        <begin position="225"/>
        <end position="245"/>
    </location>
</feature>
<evidence type="ECO:0000256" key="1">
    <source>
        <dbReference type="ARBA" id="ARBA00004141"/>
    </source>
</evidence>
<comment type="similarity">
    <text evidence="5">Belongs to the SAT4 family.</text>
</comment>
<feature type="transmembrane region" description="Helical" evidence="6">
    <location>
        <begin position="191"/>
        <end position="213"/>
    </location>
</feature>
<dbReference type="PANTHER" id="PTHR33048:SF47">
    <property type="entry name" value="INTEGRAL MEMBRANE PROTEIN-RELATED"/>
    <property type="match status" value="1"/>
</dbReference>
<evidence type="ECO:0000256" key="4">
    <source>
        <dbReference type="ARBA" id="ARBA00023136"/>
    </source>
</evidence>
<evidence type="ECO:0000313" key="9">
    <source>
        <dbReference type="Proteomes" id="UP000700596"/>
    </source>
</evidence>
<keyword evidence="9" id="KW-1185">Reference proteome</keyword>
<keyword evidence="2 6" id="KW-0812">Transmembrane</keyword>
<comment type="caution">
    <text evidence="8">The sequence shown here is derived from an EMBL/GenBank/DDBJ whole genome shotgun (WGS) entry which is preliminary data.</text>
</comment>
<feature type="domain" description="Rhodopsin" evidence="7">
    <location>
        <begin position="52"/>
        <end position="289"/>
    </location>
</feature>
<evidence type="ECO:0000313" key="8">
    <source>
        <dbReference type="EMBL" id="KAH7108845.1"/>
    </source>
</evidence>
<feature type="transmembrane region" description="Helical" evidence="6">
    <location>
        <begin position="265"/>
        <end position="283"/>
    </location>
</feature>
<name>A0A9P9I6V8_9PLEO</name>
<dbReference type="GO" id="GO:0016020">
    <property type="term" value="C:membrane"/>
    <property type="evidence" value="ECO:0007669"/>
    <property type="project" value="UniProtKB-SubCell"/>
</dbReference>
<dbReference type="InterPro" id="IPR052337">
    <property type="entry name" value="SAT4-like"/>
</dbReference>
<proteinExistence type="inferred from homology"/>
<gene>
    <name evidence="8" type="ORF">B0J11DRAFT_240053</name>
</gene>
<accession>A0A9P9I6V8</accession>
<protein>
    <recommendedName>
        <fullName evidence="7">Rhodopsin domain-containing protein</fullName>
    </recommendedName>
</protein>
<comment type="subcellular location">
    <subcellularLocation>
        <location evidence="1">Membrane</location>
        <topology evidence="1">Multi-pass membrane protein</topology>
    </subcellularLocation>
</comment>
<dbReference type="Pfam" id="PF20684">
    <property type="entry name" value="Fung_rhodopsin"/>
    <property type="match status" value="1"/>
</dbReference>
<dbReference type="AlphaFoldDB" id="A0A9P9I6V8"/>
<evidence type="ECO:0000256" key="6">
    <source>
        <dbReference type="SAM" id="Phobius"/>
    </source>
</evidence>
<feature type="transmembrane region" description="Helical" evidence="6">
    <location>
        <begin position="68"/>
        <end position="89"/>
    </location>
</feature>
<feature type="transmembrane region" description="Helical" evidence="6">
    <location>
        <begin position="35"/>
        <end position="56"/>
    </location>
</feature>
<feature type="transmembrane region" description="Helical" evidence="6">
    <location>
        <begin position="147"/>
        <end position="167"/>
    </location>
</feature>
<evidence type="ECO:0000256" key="5">
    <source>
        <dbReference type="ARBA" id="ARBA00038359"/>
    </source>
</evidence>
<feature type="transmembrane region" description="Helical" evidence="6">
    <location>
        <begin position="109"/>
        <end position="135"/>
    </location>
</feature>
<dbReference type="EMBL" id="JAGMWT010000035">
    <property type="protein sequence ID" value="KAH7108845.1"/>
    <property type="molecule type" value="Genomic_DNA"/>
</dbReference>
<dbReference type="Proteomes" id="UP000700596">
    <property type="component" value="Unassembled WGS sequence"/>
</dbReference>
<evidence type="ECO:0000256" key="2">
    <source>
        <dbReference type="ARBA" id="ARBA00022692"/>
    </source>
</evidence>
<dbReference type="PANTHER" id="PTHR33048">
    <property type="entry name" value="PTH11-LIKE INTEGRAL MEMBRANE PROTEIN (AFU_ORTHOLOGUE AFUA_5G11245)"/>
    <property type="match status" value="1"/>
</dbReference>